<evidence type="ECO:0000256" key="4">
    <source>
        <dbReference type="ARBA" id="ARBA00022989"/>
    </source>
</evidence>
<accession>A0A4U0P2A1</accession>
<keyword evidence="3 6" id="KW-0812">Transmembrane</keyword>
<dbReference type="Gene3D" id="1.10.357.140">
    <property type="entry name" value="UbiA prenyltransferase"/>
    <property type="match status" value="1"/>
</dbReference>
<keyword evidence="2" id="KW-1003">Cell membrane</keyword>
<dbReference type="OrthoDB" id="6456825at2"/>
<evidence type="ECO:0000256" key="6">
    <source>
        <dbReference type="SAM" id="Phobius"/>
    </source>
</evidence>
<organism evidence="7 8">
    <name type="scientific">Sphingobacterium olei</name>
    <dbReference type="NCBI Taxonomy" id="2571155"/>
    <lineage>
        <taxon>Bacteria</taxon>
        <taxon>Pseudomonadati</taxon>
        <taxon>Bacteroidota</taxon>
        <taxon>Sphingobacteriia</taxon>
        <taxon>Sphingobacteriales</taxon>
        <taxon>Sphingobacteriaceae</taxon>
        <taxon>Sphingobacterium</taxon>
    </lineage>
</organism>
<feature type="transmembrane region" description="Helical" evidence="6">
    <location>
        <begin position="64"/>
        <end position="84"/>
    </location>
</feature>
<evidence type="ECO:0000256" key="3">
    <source>
        <dbReference type="ARBA" id="ARBA00022692"/>
    </source>
</evidence>
<evidence type="ECO:0000313" key="7">
    <source>
        <dbReference type="EMBL" id="TJZ61345.1"/>
    </source>
</evidence>
<dbReference type="GO" id="GO:0016765">
    <property type="term" value="F:transferase activity, transferring alkyl or aryl (other than methyl) groups"/>
    <property type="evidence" value="ECO:0007669"/>
    <property type="project" value="InterPro"/>
</dbReference>
<keyword evidence="8" id="KW-1185">Reference proteome</keyword>
<feature type="transmembrane region" description="Helical" evidence="6">
    <location>
        <begin position="194"/>
        <end position="213"/>
    </location>
</feature>
<feature type="transmembrane region" description="Helical" evidence="6">
    <location>
        <begin position="163"/>
        <end position="182"/>
    </location>
</feature>
<reference evidence="7 8" key="1">
    <citation type="submission" date="2019-04" db="EMBL/GenBank/DDBJ databases">
        <title>Sphingobacterium olei sp. nov., isolated from oil-contaminated soil.</title>
        <authorList>
            <person name="Liu B."/>
        </authorList>
    </citation>
    <scope>NUCLEOTIDE SEQUENCE [LARGE SCALE GENOMIC DNA]</scope>
    <source>
        <strain evidence="7 8">HAL-9</strain>
    </source>
</reference>
<dbReference type="GO" id="GO:0016020">
    <property type="term" value="C:membrane"/>
    <property type="evidence" value="ECO:0007669"/>
    <property type="project" value="UniProtKB-SubCell"/>
</dbReference>
<evidence type="ECO:0000256" key="5">
    <source>
        <dbReference type="ARBA" id="ARBA00023136"/>
    </source>
</evidence>
<feature type="transmembrane region" description="Helical" evidence="6">
    <location>
        <begin position="298"/>
        <end position="317"/>
    </location>
</feature>
<dbReference type="InterPro" id="IPR000537">
    <property type="entry name" value="UbiA_prenyltransferase"/>
</dbReference>
<dbReference type="RefSeq" id="WP_136900998.1">
    <property type="nucleotide sequence ID" value="NZ_SUME01000003.1"/>
</dbReference>
<feature type="transmembrane region" description="Helical" evidence="6">
    <location>
        <begin position="135"/>
        <end position="154"/>
    </location>
</feature>
<gene>
    <name evidence="7" type="ORF">FAZ15_09120</name>
</gene>
<feature type="transmembrane region" description="Helical" evidence="6">
    <location>
        <begin position="241"/>
        <end position="259"/>
    </location>
</feature>
<sequence>MRKGIIENEYSKPEENNSSFAKRFWIYQKERFPFLGHGILVVAFSFSAISYSRICRGAEGFVNWTTFLIGVFTTISLFFLVRIFDEFKDAEEDAAYRKELPVPRGLISFGELKVIGIVLAILQVVLNWLFFPKMLFLYAVVIIYLCLMGKEFFIPSWLKKHQFWYVVSHMFIIPLIDIYASGLDWLLADVPAPHGLVFFFAVSYMNGIVLEIGRKVRSPQDEKVGVLTYSGMLGTDKSVKYWITVLFVTLLLSTAASYYAGYGGVVYIILSIIFLICCIPAFLFLNSYSRKYAKAIEWSSAGWTIAMYLSLGGIPMLEQFWRGF</sequence>
<name>A0A4U0P2A1_9SPHI</name>
<feature type="transmembrane region" description="Helical" evidence="6">
    <location>
        <begin position="105"/>
        <end position="129"/>
    </location>
</feature>
<evidence type="ECO:0008006" key="9">
    <source>
        <dbReference type="Google" id="ProtNLM"/>
    </source>
</evidence>
<feature type="transmembrane region" description="Helical" evidence="6">
    <location>
        <begin position="265"/>
        <end position="286"/>
    </location>
</feature>
<dbReference type="EMBL" id="SUME01000003">
    <property type="protein sequence ID" value="TJZ61345.1"/>
    <property type="molecule type" value="Genomic_DNA"/>
</dbReference>
<comment type="caution">
    <text evidence="7">The sequence shown here is derived from an EMBL/GenBank/DDBJ whole genome shotgun (WGS) entry which is preliminary data.</text>
</comment>
<evidence type="ECO:0000256" key="1">
    <source>
        <dbReference type="ARBA" id="ARBA00004141"/>
    </source>
</evidence>
<keyword evidence="4 6" id="KW-1133">Transmembrane helix</keyword>
<protein>
    <recommendedName>
        <fullName evidence="9">Prenyltransferase</fullName>
    </recommendedName>
</protein>
<dbReference type="Proteomes" id="UP000306808">
    <property type="component" value="Unassembled WGS sequence"/>
</dbReference>
<dbReference type="AlphaFoldDB" id="A0A4U0P2A1"/>
<dbReference type="Pfam" id="PF01040">
    <property type="entry name" value="UbiA"/>
    <property type="match status" value="1"/>
</dbReference>
<feature type="transmembrane region" description="Helical" evidence="6">
    <location>
        <begin position="32"/>
        <end position="52"/>
    </location>
</feature>
<keyword evidence="5 6" id="KW-0472">Membrane</keyword>
<dbReference type="InterPro" id="IPR044878">
    <property type="entry name" value="UbiA_sf"/>
</dbReference>
<comment type="subcellular location">
    <subcellularLocation>
        <location evidence="1">Membrane</location>
        <topology evidence="1">Multi-pass membrane protein</topology>
    </subcellularLocation>
</comment>
<proteinExistence type="predicted"/>
<evidence type="ECO:0000313" key="8">
    <source>
        <dbReference type="Proteomes" id="UP000306808"/>
    </source>
</evidence>
<evidence type="ECO:0000256" key="2">
    <source>
        <dbReference type="ARBA" id="ARBA00022475"/>
    </source>
</evidence>